<dbReference type="PANTHER" id="PTHR13696:SF52">
    <property type="entry name" value="PARA FAMILY PROTEIN CT_582"/>
    <property type="match status" value="1"/>
</dbReference>
<proteinExistence type="predicted"/>
<evidence type="ECO:0000313" key="3">
    <source>
        <dbReference type="Proteomes" id="UP000774283"/>
    </source>
</evidence>
<dbReference type="Pfam" id="PF13614">
    <property type="entry name" value="AAA_31"/>
    <property type="match status" value="1"/>
</dbReference>
<name>A0A9X5FGT5_9MICO</name>
<gene>
    <name evidence="2" type="ORF">HF995_13360</name>
</gene>
<dbReference type="SUPFAM" id="SSF52540">
    <property type="entry name" value="P-loop containing nucleoside triphosphate hydrolases"/>
    <property type="match status" value="1"/>
</dbReference>
<comment type="caution">
    <text evidence="2">The sequence shown here is derived from an EMBL/GenBank/DDBJ whole genome shotgun (WGS) entry which is preliminary data.</text>
</comment>
<dbReference type="CDD" id="cd02042">
    <property type="entry name" value="ParAB_family"/>
    <property type="match status" value="1"/>
</dbReference>
<evidence type="ECO:0000313" key="2">
    <source>
        <dbReference type="EMBL" id="NKX94244.1"/>
    </source>
</evidence>
<sequence length="308" mass="32344">MPGTDELDRSALGRTIAVINGKGGVGKTTITANVAGLLALSGWRVLVVDMDPQGNLGLDLGYVDTDADDGGAALATSLTYGGAAAPHRAVRTNLDVLIGGDALHMAQAALAAQGSRDAAKAALSLARALVPVADDYDVILIDCPPGNDALQSAAIAAARWVLIPSRGDAGSQKGLDDVARRLAAVLPYNPDVDLLGVALFDVDTAASRVRENARAMVAESLESEDVLFKSTIRHSSAVAQEIRKRRLLVHELDDAVRQEPEWWRVRRGEVAAAQSGPRSATTVAEDLHALTEEVVARLTEHETQEVAS</sequence>
<dbReference type="RefSeq" id="WP_168448318.1">
    <property type="nucleotide sequence ID" value="NZ_JAAXOW010000007.1"/>
</dbReference>
<protein>
    <submittedName>
        <fullName evidence="2">ParA family protein</fullName>
    </submittedName>
</protein>
<reference evidence="2 3" key="1">
    <citation type="submission" date="2020-04" db="EMBL/GenBank/DDBJ databases">
        <title>MicrobeNet Type strains.</title>
        <authorList>
            <person name="Nicholson A.C."/>
        </authorList>
    </citation>
    <scope>NUCLEOTIDE SEQUENCE [LARGE SCALE GENOMIC DNA]</scope>
    <source>
        <strain evidence="2 3">ATCC BAA-789</strain>
    </source>
</reference>
<dbReference type="EMBL" id="JAAXOW010000007">
    <property type="protein sequence ID" value="NKX94244.1"/>
    <property type="molecule type" value="Genomic_DNA"/>
</dbReference>
<dbReference type="InterPro" id="IPR025669">
    <property type="entry name" value="AAA_dom"/>
</dbReference>
<dbReference type="Gene3D" id="3.40.50.300">
    <property type="entry name" value="P-loop containing nucleotide triphosphate hydrolases"/>
    <property type="match status" value="1"/>
</dbReference>
<dbReference type="AlphaFoldDB" id="A0A9X5FGT5"/>
<feature type="domain" description="AAA" evidence="1">
    <location>
        <begin position="14"/>
        <end position="185"/>
    </location>
</feature>
<evidence type="ECO:0000259" key="1">
    <source>
        <dbReference type="Pfam" id="PF13614"/>
    </source>
</evidence>
<dbReference type="InterPro" id="IPR050678">
    <property type="entry name" value="DNA_Partitioning_ATPase"/>
</dbReference>
<organism evidence="2 3">
    <name type="scientific">Sanguibacter hominis ATCC BAA-789</name>
    <dbReference type="NCBI Taxonomy" id="1312740"/>
    <lineage>
        <taxon>Bacteria</taxon>
        <taxon>Bacillati</taxon>
        <taxon>Actinomycetota</taxon>
        <taxon>Actinomycetes</taxon>
        <taxon>Micrococcales</taxon>
        <taxon>Sanguibacteraceae</taxon>
        <taxon>Sanguibacter</taxon>
    </lineage>
</organism>
<dbReference type="InterPro" id="IPR027417">
    <property type="entry name" value="P-loop_NTPase"/>
</dbReference>
<keyword evidence="3" id="KW-1185">Reference proteome</keyword>
<dbReference type="PANTHER" id="PTHR13696">
    <property type="entry name" value="P-LOOP CONTAINING NUCLEOSIDE TRIPHOSPHATE HYDROLASE"/>
    <property type="match status" value="1"/>
</dbReference>
<dbReference type="Proteomes" id="UP000774283">
    <property type="component" value="Unassembled WGS sequence"/>
</dbReference>
<accession>A0A9X5FGT5</accession>